<protein>
    <submittedName>
        <fullName evidence="1">Uncharacterized protein</fullName>
    </submittedName>
</protein>
<gene>
    <name evidence="1" type="ORF">L3Q82_009044</name>
</gene>
<organism evidence="1 2">
    <name type="scientific">Scortum barcoo</name>
    <name type="common">barcoo grunter</name>
    <dbReference type="NCBI Taxonomy" id="214431"/>
    <lineage>
        <taxon>Eukaryota</taxon>
        <taxon>Metazoa</taxon>
        <taxon>Chordata</taxon>
        <taxon>Craniata</taxon>
        <taxon>Vertebrata</taxon>
        <taxon>Euteleostomi</taxon>
        <taxon>Actinopterygii</taxon>
        <taxon>Neopterygii</taxon>
        <taxon>Teleostei</taxon>
        <taxon>Neoteleostei</taxon>
        <taxon>Acanthomorphata</taxon>
        <taxon>Eupercaria</taxon>
        <taxon>Centrarchiformes</taxon>
        <taxon>Terapontoidei</taxon>
        <taxon>Terapontidae</taxon>
        <taxon>Scortum</taxon>
    </lineage>
</organism>
<dbReference type="EMBL" id="CM041531">
    <property type="protein sequence ID" value="KAI3377915.1"/>
    <property type="molecule type" value="Genomic_DNA"/>
</dbReference>
<keyword evidence="2" id="KW-1185">Reference proteome</keyword>
<accession>A0ACB8XC54</accession>
<name>A0ACB8XC54_9TELE</name>
<comment type="caution">
    <text evidence="1">The sequence shown here is derived from an EMBL/GenBank/DDBJ whole genome shotgun (WGS) entry which is preliminary data.</text>
</comment>
<dbReference type="Proteomes" id="UP000831701">
    <property type="component" value="Chromosome 1"/>
</dbReference>
<sequence>MGETEEERDNVGKLFENFVQASTCKGTLQAFNVLCRQLDLDPADSSTFYSTLKAKVTTWKAKALWSKLDKRMSHKEYKKGQASVGTKCLIIGGGPCGLRTAIELALMGAKVVVIEKRDSFSRNNVLHLWPYTIHDLRGLGAKKFYGKFCAGAIDHISIQQLQLILLKVALVVAVEFHINVEFVKLLEPPEDQENEGIGWRAAIRPADHPVANFEFDVVVGADGRRNTLEGFRRKEFRGKLAIAITANFINRNTTAEAKVEEISGVAFIFNQKFFLDLKEETGIDLENIVYYRDNTHYFVMTAKKQSLVDKGVVINDYAETQMLLSSENVNQEALQCYAREAADFGTNYQLPTLDFAMNHCGQPDVAMFDFTSMHASENAALVRERFGHQLLVTLVGDSLLEPFWPMGTGCARGFLAAFDTAWMVRSWAQGRTVLEVLAERESIYRLLPQTTPENIAKNFEQYTIDPGTRYPNLNSSCVRPHQVRHLYISGELKSCSLERAATIRRPVNLYRRESEIRPARLLTWCQKQTEGYRNVTITDLTSSWKSGIALCALIHRFKPQLIDFDSLNEEDHAANLQLAFDISEREFGIRSFTSVKDLSADQELDKTRMTAYLSKFYELFRGTPLPATDSREVDENNEDYPSKEVRSNNKVLNFALPRKRVPKDEKKSDGTDPIYKRRRKFCSYLEEATNLSSNGSSVRDGREPKENKVRSMATQLLAKFESTPNYTVRKTQSDCEKSSLLQTLNLTESRHLNVRPPVPPKPPPELQACQPRQPHNIQRLEVLRADLIHPGALPLQELTNYLSDFGLGDGRVHLRVSPASTSSLEGKSGGIEEILEVFLPPSSDNVPSRGQQLPTRTSSSMASPNSSQTRVFASRTVRAWLGLAAGLRYPVNCVRSPTGQHGPIGLLLQPDSIPYFRCPPPGSGVAATTGTRDLPKSHNFELPSTMEAENMVHSDSMSPASLGICEKLFRRWELKTSLTEGSARRSQQTLTIRLGLPGAGKRPSRSPGELQHMAAELGSYKQAHTSSPPLTLGNSRVVEGPAPLKELGSRAQAMRGGLGRRGPPPRLLPKPHCTGPSWTFLRYKRHLSTTSNSQTPNSTMAKTKELSKDTRNKIVDLHQAGKTESAIGKQLGVKKSTVGAIIRKWKTYKTTDNLPRSGAPRKISPRGVKNDHENVPDVSPCLSQYMSRPVRLKFAREHLDDPEEDWENVIWSDETKIELFGKNSTCRVWRRKNAELHPKNTIPTVKHGGGNIMLWGCFSAKGPGRLIRVKERMNGAMYREILSENLLPSARALKMKRGWVFQHDNDPKHTARATKEWLRKKHFKVLEWPSQSPDLNHHRKSLEGGGSLRRAFPPSGDKCHSCDRRVYMVERVCAEGLYFHRECFRCFTCSSALRQGAHAFDSEQGKLYCKLHFDQRNNGTNLRRNLSLRSQRNGAEVQERCADEGQSSESGSTADLQSEPSAGTFSSFIRKRLSWPLSVTRAVCNAPWYLSQRVRGTAQALAGHLRANGHGLRDPFSQPGLVGGFAGAFSEQLDGNAAERLVASPRLTALFFIDVQVLSLRLVGFSLFFNCVVQSAPGFSLESPTATIDPSSWSGSESPAEDMERMSDSADKPIDNDAEGVWSPDIEQSFQEALAIYPPCGRRKIILSDEGKMYGRNELIARYIKLRTGKTRTRKQVSSHIQVLARKKVREIQAAIKVSSHIQVLARRKSREFHSKLKVCAFLLLGLLVADQAVKDKALQSMASMSSAQIVSATAIHNKLGLPGIPRPAFPGAGLWQGMISTGQPGSSQDIKPFSQQAYPIQPAVTTAISSYEPTAAPAPTAPAWQGRSIGTSKLRLVEFSAFLEQQRDPDSYNKHLFVHIGQTNHSYSDALLESVDIRQIYDKFPEKKGGLKELYGKGPQNSFFLIKFWADLNCNIQDDTGSFYGVTSQYESSENMTITCSTKVCSFGKQVVEKVETEYARFENGRFVYRISRSPMCEYMINFIHKLKHLPEKYMMNSVLENFTILLVGFTQKAIVSKVYYKHRLAAFPVVKRPKIQRYSRFFLSCPACRHCLVRAQRERTKVFPGLGLGIRGSPGPVRGARDAARAHRRSDALQSTRADLKLLRSKVQHTSPMEPEESKISVWVCREEKLVFGLSRRTSCADVVRALVEERSGAAQAYCLVEKWRGFERILPNKTKIWRLWLAWGEEQSNVKFVLVKKEASLEGRGARSAEARVVLSRQSPCVSKGPARGPVGGISPEKQRRVVRKAFRKLDKMNKKKAQAAHRDAERMETLAHLVISQDHTIRQQIQRITELDAEIERCEAEVHFERMQRHGINYVQDTYLVDAAASGREGDGPRSDQTLSEFEELVRRSEQVSALQEELTEKEALIDSMSAQVQEELNRRWMQRRRREELRSREAAASPPCSGPDQELLQEAERIRTQLDASLYIGLRLNTDLEAIRSDLELTQEICGAREKEMRDLLEKVNMLELEEETGGEESRSRGTDDERGMMSTLERKSEWVEQARGLSKAHSGNDDDSDTGLSSLHSQDSDSHPVWESLV</sequence>
<evidence type="ECO:0000313" key="2">
    <source>
        <dbReference type="Proteomes" id="UP000831701"/>
    </source>
</evidence>
<evidence type="ECO:0000313" key="1">
    <source>
        <dbReference type="EMBL" id="KAI3377915.1"/>
    </source>
</evidence>
<reference evidence="1" key="1">
    <citation type="submission" date="2022-04" db="EMBL/GenBank/DDBJ databases">
        <title>Jade perch genome.</title>
        <authorList>
            <person name="Chao B."/>
        </authorList>
    </citation>
    <scope>NUCLEOTIDE SEQUENCE</scope>
    <source>
        <strain evidence="1">CB-2022</strain>
    </source>
</reference>
<proteinExistence type="predicted"/>